<dbReference type="GO" id="GO:0016740">
    <property type="term" value="F:transferase activity"/>
    <property type="evidence" value="ECO:0007669"/>
    <property type="project" value="UniProtKB-KW"/>
</dbReference>
<dbReference type="Gene3D" id="3.40.50.2000">
    <property type="entry name" value="Glycogen Phosphorylase B"/>
    <property type="match status" value="1"/>
</dbReference>
<keyword evidence="2" id="KW-1185">Reference proteome</keyword>
<gene>
    <name evidence="1" type="ORF">DN062_16325</name>
</gene>
<name>A0A364NIG3_9GAMM</name>
<dbReference type="Proteomes" id="UP000250744">
    <property type="component" value="Unassembled WGS sequence"/>
</dbReference>
<dbReference type="SUPFAM" id="SSF53756">
    <property type="entry name" value="UDP-Glycosyltransferase/glycogen phosphorylase"/>
    <property type="match status" value="1"/>
</dbReference>
<reference evidence="1 2" key="1">
    <citation type="submission" date="2018-06" db="EMBL/GenBank/DDBJ databases">
        <title>Nitrincola tibetense sp. nov., isolated from Lake XuguoCo on Tibetan Plateau.</title>
        <authorList>
            <person name="Xing P."/>
        </authorList>
    </citation>
    <scope>NUCLEOTIDE SEQUENCE [LARGE SCALE GENOMIC DNA]</scope>
    <source>
        <strain evidence="2">xg18</strain>
    </source>
</reference>
<protein>
    <submittedName>
        <fullName evidence="1">Glycosyltransferase</fullName>
    </submittedName>
</protein>
<dbReference type="OrthoDB" id="9787293at2"/>
<accession>A0A364NIG3</accession>
<sequence>MFKRLDLAVINRSFWPVYPVIGEALMRFSEQQAKKQSVGVILQDHADLKTHLAKEKRGDGVQFFPCHAFSVSGSSILRRAIDAVFFMLWVAAVLLIKRPKKVYVSTDPPVLVPFIVMLYCKLFRASYVYHLQDIHPEAANVVIPVRPILYRLLLSMDALTMRHAQLLITITHEMADEIKRRSGTTAPIQVLSNPSVSFDQVVVPPNKELGFTFCGNAGRLQRIPLLIRAIDQYASAGGTLPFVFAGAGVFAGELQQLADKHDNVTYKGLVSASDAAQLNAEYSWALLPIEDEVTRFAFPSKSSSYVFAGANIVAICGAHTSVASWVLDNRLGVVIEPDVEKLCSFFFDVERHAVDVSVFDTERKGLKESLGFDVFVKQLTDLVINEGEG</sequence>
<evidence type="ECO:0000313" key="2">
    <source>
        <dbReference type="Proteomes" id="UP000250744"/>
    </source>
</evidence>
<organism evidence="1 2">
    <name type="scientific">Nitrincola tibetensis</name>
    <dbReference type="NCBI Taxonomy" id="2219697"/>
    <lineage>
        <taxon>Bacteria</taxon>
        <taxon>Pseudomonadati</taxon>
        <taxon>Pseudomonadota</taxon>
        <taxon>Gammaproteobacteria</taxon>
        <taxon>Oceanospirillales</taxon>
        <taxon>Oceanospirillaceae</taxon>
        <taxon>Nitrincola</taxon>
    </lineage>
</organism>
<keyword evidence="1" id="KW-0808">Transferase</keyword>
<evidence type="ECO:0000313" key="1">
    <source>
        <dbReference type="EMBL" id="RAU16820.1"/>
    </source>
</evidence>
<dbReference type="EMBL" id="QKRX01000016">
    <property type="protein sequence ID" value="RAU16820.1"/>
    <property type="molecule type" value="Genomic_DNA"/>
</dbReference>
<dbReference type="AlphaFoldDB" id="A0A364NIG3"/>
<proteinExistence type="predicted"/>
<dbReference type="RefSeq" id="WP_112160364.1">
    <property type="nucleotide sequence ID" value="NZ_QKRX01000016.1"/>
</dbReference>
<comment type="caution">
    <text evidence="1">The sequence shown here is derived from an EMBL/GenBank/DDBJ whole genome shotgun (WGS) entry which is preliminary data.</text>
</comment>